<evidence type="ECO:0000313" key="1">
    <source>
        <dbReference type="EMBL" id="KAF7255143.1"/>
    </source>
</evidence>
<comment type="caution">
    <text evidence="1">The sequence shown here is derived from an EMBL/GenBank/DDBJ whole genome shotgun (WGS) entry which is preliminary data.</text>
</comment>
<evidence type="ECO:0008006" key="3">
    <source>
        <dbReference type="Google" id="ProtNLM"/>
    </source>
</evidence>
<organism evidence="1 2">
    <name type="scientific">Paragonimus skrjabini miyazakii</name>
    <dbReference type="NCBI Taxonomy" id="59628"/>
    <lineage>
        <taxon>Eukaryota</taxon>
        <taxon>Metazoa</taxon>
        <taxon>Spiralia</taxon>
        <taxon>Lophotrochozoa</taxon>
        <taxon>Platyhelminthes</taxon>
        <taxon>Trematoda</taxon>
        <taxon>Digenea</taxon>
        <taxon>Plagiorchiida</taxon>
        <taxon>Troglotremata</taxon>
        <taxon>Troglotrematidae</taxon>
        <taxon>Paragonimus</taxon>
    </lineage>
</organism>
<sequence length="249" mass="28347">MKRFTRLRTKLLSLSYPVADNFDPTDLKQVRNLLVWLEDRVIRLYSPEKRLRDVESREWTGYLKEYLDSLKCPFTEADPAALCDWLLGKALLLEYKPEDDSCPLSPEVIVSNGSRAECGEIFNHIDVNGPEFKQYVTKLARLLQIPTHPDPLMVFKAACILIDQKLSTENIDRALKEYGTIKIDNLKISDVCLGFDVPDPEVRTAAVGLRLLNVNEMRRLQNQANAAVVQVQKLTADPRTDEKLGKVGF</sequence>
<dbReference type="Proteomes" id="UP000822476">
    <property type="component" value="Unassembled WGS sequence"/>
</dbReference>
<protein>
    <recommendedName>
        <fullName evidence="3">RNA transcription, translation and transport factor protein</fullName>
    </recommendedName>
</protein>
<dbReference type="Pfam" id="PF10036">
    <property type="entry name" value="RLL"/>
    <property type="match status" value="1"/>
</dbReference>
<gene>
    <name evidence="1" type="ORF">EG68_05704</name>
</gene>
<dbReference type="InterPro" id="IPR019265">
    <property type="entry name" value="RTRAF"/>
</dbReference>
<reference evidence="1" key="1">
    <citation type="submission" date="2019-07" db="EMBL/GenBank/DDBJ databases">
        <title>Annotation for the trematode Paragonimus miyazaki's.</title>
        <authorList>
            <person name="Choi Y.-J."/>
        </authorList>
    </citation>
    <scope>NUCLEOTIDE SEQUENCE</scope>
    <source>
        <strain evidence="1">Japan</strain>
    </source>
</reference>
<evidence type="ECO:0000313" key="2">
    <source>
        <dbReference type="Proteomes" id="UP000822476"/>
    </source>
</evidence>
<proteinExistence type="predicted"/>
<keyword evidence="2" id="KW-1185">Reference proteome</keyword>
<dbReference type="PANTHER" id="PTHR15924">
    <property type="entry name" value="CLE"/>
    <property type="match status" value="1"/>
</dbReference>
<dbReference type="EMBL" id="JTDE01004267">
    <property type="protein sequence ID" value="KAF7255143.1"/>
    <property type="molecule type" value="Genomic_DNA"/>
</dbReference>
<name>A0A8S9YQ24_9TREM</name>
<dbReference type="AlphaFoldDB" id="A0A8S9YQ24"/>
<dbReference type="OrthoDB" id="514167at2759"/>
<accession>A0A8S9YQ24</accession>